<feature type="region of interest" description="Disordered" evidence="2">
    <location>
        <begin position="153"/>
        <end position="209"/>
    </location>
</feature>
<keyword evidence="3" id="KW-0472">Membrane</keyword>
<keyword evidence="3" id="KW-0812">Transmembrane</keyword>
<organism evidence="5 6">
    <name type="scientific">Photobacterium malacitanum</name>
    <dbReference type="NCBI Taxonomy" id="2204294"/>
    <lineage>
        <taxon>Bacteria</taxon>
        <taxon>Pseudomonadati</taxon>
        <taxon>Pseudomonadota</taxon>
        <taxon>Gammaproteobacteria</taxon>
        <taxon>Vibrionales</taxon>
        <taxon>Vibrionaceae</taxon>
        <taxon>Photobacterium</taxon>
    </lineage>
</organism>
<keyword evidence="3" id="KW-1133">Transmembrane helix</keyword>
<feature type="transmembrane region" description="Helical" evidence="3">
    <location>
        <begin position="517"/>
        <end position="539"/>
    </location>
</feature>
<feature type="chain" id="PRO_5012531796" description="Chromosome partition protein Smc" evidence="4">
    <location>
        <begin position="18"/>
        <end position="547"/>
    </location>
</feature>
<feature type="compositionally biased region" description="Gly residues" evidence="2">
    <location>
        <begin position="182"/>
        <end position="207"/>
    </location>
</feature>
<evidence type="ECO:0000256" key="2">
    <source>
        <dbReference type="SAM" id="MobiDB-lite"/>
    </source>
</evidence>
<dbReference type="EMBL" id="FYAK01000002">
    <property type="protein sequence ID" value="SMY33884.1"/>
    <property type="molecule type" value="Genomic_DNA"/>
</dbReference>
<feature type="signal peptide" evidence="4">
    <location>
        <begin position="1"/>
        <end position="17"/>
    </location>
</feature>
<evidence type="ECO:0000256" key="3">
    <source>
        <dbReference type="SAM" id="Phobius"/>
    </source>
</evidence>
<protein>
    <recommendedName>
        <fullName evidence="7">Chromosome partition protein Smc</fullName>
    </recommendedName>
</protein>
<keyword evidence="4" id="KW-0732">Signal</keyword>
<keyword evidence="1" id="KW-0175">Coiled coil</keyword>
<dbReference type="AlphaFoldDB" id="A0A1Y6MBG4"/>
<sequence length="547" mass="58434">MRKILFLFLFFSSNANAQLLCVSGGVGSKVAGCNGTYTEAAIRSCVEKQTDDYRFDYWVPGIPRKWKYLRKRSSGDGWYAAGSDNYFCSADTKCPVGTELINGECKETNYCDSIQYQVDYDAAKNACESKTSEFQTATFSGQCNREAERLESSCDITGVTPPEPPPETCPDGSAPPCDDGGGDGGGGSGGGGDGGGSGGGGTDGDGSGDIDLSGILEAINNNNKSITGAITDSRPAVNDLLNVQTKALSTSVESNRLLGVGIAALDVSNDALSNIANLTRDLNNKTASEVSQSVESNRLLGQNNAALNASNNALSNIADLTQGLNDTVTTTSNRIADEIIKNTDELKLQTAKQDQITESQLASNDLLTGINTNTDKTNELLANIDKSISGSSSITSNELSEMLGSLSQGNKDNNDDIINKLNELERNANKHDLTYGEINGIAGSAKELVNENLDEYQNSVEGTIARALIDTPMTESLFAKVKEFANELIPISSTCQNLSFGDYFTIECSKFQKFRDIFGFFIYVYTALTLIDILFTGIVPNPARKPY</sequence>
<name>A0A1Y6MBG4_9GAMM</name>
<accession>A0A1Y6MBG4</accession>
<evidence type="ECO:0000256" key="4">
    <source>
        <dbReference type="SAM" id="SignalP"/>
    </source>
</evidence>
<evidence type="ECO:0000313" key="5">
    <source>
        <dbReference type="EMBL" id="SMY33884.1"/>
    </source>
</evidence>
<dbReference type="RefSeq" id="WP_087844475.1">
    <property type="nucleotide sequence ID" value="NZ_FYAK01000002.1"/>
</dbReference>
<keyword evidence="6" id="KW-1185">Reference proteome</keyword>
<feature type="coiled-coil region" evidence="1">
    <location>
        <begin position="407"/>
        <end position="434"/>
    </location>
</feature>
<evidence type="ECO:0008006" key="7">
    <source>
        <dbReference type="Google" id="ProtNLM"/>
    </source>
</evidence>
<gene>
    <name evidence="5" type="ORF">PMAL9190_01343</name>
</gene>
<evidence type="ECO:0000313" key="6">
    <source>
        <dbReference type="Proteomes" id="UP000195963"/>
    </source>
</evidence>
<dbReference type="Proteomes" id="UP000195963">
    <property type="component" value="Unassembled WGS sequence"/>
</dbReference>
<proteinExistence type="predicted"/>
<reference evidence="6" key="1">
    <citation type="submission" date="2017-06" db="EMBL/GenBank/DDBJ databases">
        <authorList>
            <person name="Rodrigo-Torres L."/>
            <person name="Arahal R.D."/>
            <person name="Lucena T."/>
        </authorList>
    </citation>
    <scope>NUCLEOTIDE SEQUENCE [LARGE SCALE GENOMIC DNA]</scope>
    <source>
        <strain evidence="6">CECT 9190</strain>
    </source>
</reference>
<evidence type="ECO:0000256" key="1">
    <source>
        <dbReference type="SAM" id="Coils"/>
    </source>
</evidence>